<evidence type="ECO:0000256" key="1">
    <source>
        <dbReference type="SAM" id="MobiDB-lite"/>
    </source>
</evidence>
<keyword evidence="3" id="KW-1185">Reference proteome</keyword>
<name>A0ABN9RJL3_9DINO</name>
<feature type="compositionally biased region" description="Polar residues" evidence="1">
    <location>
        <begin position="124"/>
        <end position="138"/>
    </location>
</feature>
<organism evidence="2 3">
    <name type="scientific">Prorocentrum cordatum</name>
    <dbReference type="NCBI Taxonomy" id="2364126"/>
    <lineage>
        <taxon>Eukaryota</taxon>
        <taxon>Sar</taxon>
        <taxon>Alveolata</taxon>
        <taxon>Dinophyceae</taxon>
        <taxon>Prorocentrales</taxon>
        <taxon>Prorocentraceae</taxon>
        <taxon>Prorocentrum</taxon>
    </lineage>
</organism>
<feature type="non-terminal residue" evidence="2">
    <location>
        <position position="165"/>
    </location>
</feature>
<reference evidence="2" key="1">
    <citation type="submission" date="2023-10" db="EMBL/GenBank/DDBJ databases">
        <authorList>
            <person name="Chen Y."/>
            <person name="Shah S."/>
            <person name="Dougan E. K."/>
            <person name="Thang M."/>
            <person name="Chan C."/>
        </authorList>
    </citation>
    <scope>NUCLEOTIDE SEQUENCE [LARGE SCALE GENOMIC DNA]</scope>
</reference>
<accession>A0ABN9RJL3</accession>
<comment type="caution">
    <text evidence="2">The sequence shown here is derived from an EMBL/GenBank/DDBJ whole genome shotgun (WGS) entry which is preliminary data.</text>
</comment>
<dbReference type="Proteomes" id="UP001189429">
    <property type="component" value="Unassembled WGS sequence"/>
</dbReference>
<evidence type="ECO:0000313" key="3">
    <source>
        <dbReference type="Proteomes" id="UP001189429"/>
    </source>
</evidence>
<evidence type="ECO:0000313" key="2">
    <source>
        <dbReference type="EMBL" id="CAK0816895.1"/>
    </source>
</evidence>
<sequence>MGTMVLSFYFGGFVLHALRVRPTGLPLEAHQFDGLWKAQALAALLPLLSLPLLPALMPRATQVQSSTSTSLWDGQRTGRARREVLLRLTTEAPRAVRREPPRSHALQAPGAQDRAPAWPPAAQLVTSQPQATVRTRGNSPPPPPPLLPPPSSSSSSSSPPPPFLL</sequence>
<feature type="compositionally biased region" description="Pro residues" evidence="1">
    <location>
        <begin position="139"/>
        <end position="151"/>
    </location>
</feature>
<dbReference type="EMBL" id="CAUYUJ010006303">
    <property type="protein sequence ID" value="CAK0816895.1"/>
    <property type="molecule type" value="Genomic_DNA"/>
</dbReference>
<gene>
    <name evidence="2" type="ORF">PCOR1329_LOCUS19662</name>
</gene>
<proteinExistence type="predicted"/>
<protein>
    <submittedName>
        <fullName evidence="2">Uncharacterized protein</fullName>
    </submittedName>
</protein>
<feature type="region of interest" description="Disordered" evidence="1">
    <location>
        <begin position="88"/>
        <end position="165"/>
    </location>
</feature>